<organism evidence="7 8">
    <name type="scientific">Ktedonobacter robiniae</name>
    <dbReference type="NCBI Taxonomy" id="2778365"/>
    <lineage>
        <taxon>Bacteria</taxon>
        <taxon>Bacillati</taxon>
        <taxon>Chloroflexota</taxon>
        <taxon>Ktedonobacteria</taxon>
        <taxon>Ktedonobacterales</taxon>
        <taxon>Ktedonobacteraceae</taxon>
        <taxon>Ktedonobacter</taxon>
    </lineage>
</organism>
<dbReference type="Proteomes" id="UP000654345">
    <property type="component" value="Unassembled WGS sequence"/>
</dbReference>
<dbReference type="SMART" id="SM00644">
    <property type="entry name" value="Ami_2"/>
    <property type="match status" value="1"/>
</dbReference>
<evidence type="ECO:0000256" key="4">
    <source>
        <dbReference type="ARBA" id="ARBA00023316"/>
    </source>
</evidence>
<evidence type="ECO:0000256" key="5">
    <source>
        <dbReference type="SAM" id="Coils"/>
    </source>
</evidence>
<keyword evidence="8" id="KW-1185">Reference proteome</keyword>
<keyword evidence="4" id="KW-0961">Cell wall biogenesis/degradation</keyword>
<evidence type="ECO:0000313" key="8">
    <source>
        <dbReference type="Proteomes" id="UP000654345"/>
    </source>
</evidence>
<feature type="coiled-coil region" evidence="5">
    <location>
        <begin position="324"/>
        <end position="365"/>
    </location>
</feature>
<dbReference type="Gene3D" id="3.40.80.10">
    <property type="entry name" value="Peptidoglycan recognition protein-like"/>
    <property type="match status" value="1"/>
</dbReference>
<feature type="domain" description="N-acetylmuramoyl-L-alanine amidase" evidence="6">
    <location>
        <begin position="8"/>
        <end position="161"/>
    </location>
</feature>
<sequence>MNIIQMPTSNFFPNRAGYKPKWLILHGTAGGSSAQGVAQGFINSQGGNNPVSTHYVIGQDGTVVQCVQEKDGAWGNGGPQTGCDPWWSTALNPNYVTISIEHVKPHTDNSDALTAAQQAASFALIREICDRWGIPKRKADKYGGITGHFSISPIDRARCPGTYPWQDLFNYLGDDMLQISDPFASTYFKQVSTNPLRWQCNNGFAVLGGLLDFYRKIGGALRLPKGNEQYNIPGVVWQLFEGGIAVYDPNGKVDSFHNPYAPCYLLKLDADLAKAILGITALQNQIAKLGNSTQLQTQLDAANKALSDAVAAKKASDDQLAAFQAQAQSEKAALQAQVDKEQAQVDQAAKDAAAAQAQVATLQNQIANAPDKTEILNDLITALQAAASKIA</sequence>
<comment type="caution">
    <text evidence="7">The sequence shown here is derived from an EMBL/GenBank/DDBJ whole genome shotgun (WGS) entry which is preliminary data.</text>
</comment>
<comment type="catalytic activity">
    <reaction evidence="1">
        <text>Hydrolyzes the link between N-acetylmuramoyl residues and L-amino acid residues in certain cell-wall glycopeptides.</text>
        <dbReference type="EC" id="3.5.1.28"/>
    </reaction>
</comment>
<gene>
    <name evidence="7" type="ORF">KSB_40100</name>
</gene>
<dbReference type="RefSeq" id="WP_201372112.1">
    <property type="nucleotide sequence ID" value="NZ_BNJG01000001.1"/>
</dbReference>
<dbReference type="InterPro" id="IPR051206">
    <property type="entry name" value="NAMLAA_amidase_2"/>
</dbReference>
<evidence type="ECO:0000313" key="7">
    <source>
        <dbReference type="EMBL" id="GHO55535.1"/>
    </source>
</evidence>
<dbReference type="SUPFAM" id="SSF55846">
    <property type="entry name" value="N-acetylmuramoyl-L-alanine amidase-like"/>
    <property type="match status" value="1"/>
</dbReference>
<dbReference type="EC" id="3.5.1.28" evidence="2"/>
<accession>A0ABQ3USW0</accession>
<evidence type="ECO:0000256" key="1">
    <source>
        <dbReference type="ARBA" id="ARBA00001561"/>
    </source>
</evidence>
<evidence type="ECO:0000256" key="2">
    <source>
        <dbReference type="ARBA" id="ARBA00011901"/>
    </source>
</evidence>
<dbReference type="InterPro" id="IPR036505">
    <property type="entry name" value="Amidase/PGRP_sf"/>
</dbReference>
<dbReference type="CDD" id="cd06583">
    <property type="entry name" value="PGRP"/>
    <property type="match status" value="1"/>
</dbReference>
<protein>
    <recommendedName>
        <fullName evidence="2">N-acetylmuramoyl-L-alanine amidase</fullName>
        <ecNumber evidence="2">3.5.1.28</ecNumber>
    </recommendedName>
</protein>
<name>A0ABQ3USW0_9CHLR</name>
<dbReference type="Pfam" id="PF01510">
    <property type="entry name" value="Amidase_2"/>
    <property type="match status" value="1"/>
</dbReference>
<dbReference type="InterPro" id="IPR002502">
    <property type="entry name" value="Amidase_domain"/>
</dbReference>
<dbReference type="EMBL" id="BNJG01000001">
    <property type="protein sequence ID" value="GHO55535.1"/>
    <property type="molecule type" value="Genomic_DNA"/>
</dbReference>
<dbReference type="PANTHER" id="PTHR30417:SF1">
    <property type="entry name" value="N-ACETYLMURAMOYL-L-ALANINE AMIDASE AMID"/>
    <property type="match status" value="1"/>
</dbReference>
<proteinExistence type="predicted"/>
<keyword evidence="5" id="KW-0175">Coiled coil</keyword>
<keyword evidence="3" id="KW-0378">Hydrolase</keyword>
<reference evidence="7 8" key="1">
    <citation type="journal article" date="2021" name="Int. J. Syst. Evol. Microbiol.">
        <title>Reticulibacter mediterranei gen. nov., sp. nov., within the new family Reticulibacteraceae fam. nov., and Ktedonospora formicarum gen. nov., sp. nov., Ktedonobacter robiniae sp. nov., Dictyobacter formicarum sp. nov. and Dictyobacter arantiisoli sp. nov., belonging to the class Ktedonobacteria.</title>
        <authorList>
            <person name="Yabe S."/>
            <person name="Zheng Y."/>
            <person name="Wang C.M."/>
            <person name="Sakai Y."/>
            <person name="Abe K."/>
            <person name="Yokota A."/>
            <person name="Donadio S."/>
            <person name="Cavaletti L."/>
            <person name="Monciardini P."/>
        </authorList>
    </citation>
    <scope>NUCLEOTIDE SEQUENCE [LARGE SCALE GENOMIC DNA]</scope>
    <source>
        <strain evidence="7 8">SOSP1-30</strain>
    </source>
</reference>
<evidence type="ECO:0000256" key="3">
    <source>
        <dbReference type="ARBA" id="ARBA00022801"/>
    </source>
</evidence>
<dbReference type="PANTHER" id="PTHR30417">
    <property type="entry name" value="N-ACETYLMURAMOYL-L-ALANINE AMIDASE AMID"/>
    <property type="match status" value="1"/>
</dbReference>
<evidence type="ECO:0000259" key="6">
    <source>
        <dbReference type="SMART" id="SM00644"/>
    </source>
</evidence>